<evidence type="ECO:0000256" key="1">
    <source>
        <dbReference type="SAM" id="MobiDB-lite"/>
    </source>
</evidence>
<reference evidence="3" key="1">
    <citation type="submission" date="2019-07" db="EMBL/GenBank/DDBJ databases">
        <title>Hyphodiscus hymeniophilus genome sequencing and assembly.</title>
        <authorList>
            <person name="Kramer G."/>
            <person name="Nodwell J."/>
        </authorList>
    </citation>
    <scope>NUCLEOTIDE SEQUENCE</scope>
    <source>
        <strain evidence="3">ATCC 34498</strain>
    </source>
</reference>
<comment type="caution">
    <text evidence="3">The sequence shown here is derived from an EMBL/GenBank/DDBJ whole genome shotgun (WGS) entry which is preliminary data.</text>
</comment>
<feature type="region of interest" description="Disordered" evidence="1">
    <location>
        <begin position="171"/>
        <end position="264"/>
    </location>
</feature>
<evidence type="ECO:0000313" key="4">
    <source>
        <dbReference type="Proteomes" id="UP000785200"/>
    </source>
</evidence>
<organism evidence="3 4">
    <name type="scientific">Hyphodiscus hymeniophilus</name>
    <dbReference type="NCBI Taxonomy" id="353542"/>
    <lineage>
        <taxon>Eukaryota</taxon>
        <taxon>Fungi</taxon>
        <taxon>Dikarya</taxon>
        <taxon>Ascomycota</taxon>
        <taxon>Pezizomycotina</taxon>
        <taxon>Leotiomycetes</taxon>
        <taxon>Helotiales</taxon>
        <taxon>Hyphodiscaceae</taxon>
        <taxon>Hyphodiscus</taxon>
    </lineage>
</organism>
<keyword evidence="4" id="KW-1185">Reference proteome</keyword>
<feature type="region of interest" description="Disordered" evidence="1">
    <location>
        <begin position="1"/>
        <end position="20"/>
    </location>
</feature>
<gene>
    <name evidence="3" type="ORF">D0Z07_5688</name>
</gene>
<feature type="transmembrane region" description="Helical" evidence="2">
    <location>
        <begin position="91"/>
        <end position="116"/>
    </location>
</feature>
<accession>A0A9P6VHP6</accession>
<protein>
    <submittedName>
        <fullName evidence="3">Uncharacterized protein</fullName>
    </submittedName>
</protein>
<sequence length="318" mass="33431">MASIPRKPVPVPSDLGVGFTGRQGLQEEVSSSGDRSQSSEDLKDPALVQELLLRDIANKLGMIAETSKHELRLMHSVVERISLLEDSKVEFIWTAILQTIGLIFVIIFGVFAVLAYNASEISNKRSAEANQLSLLAYCDQAPYAVEDVCFAIQQQAVVPLTSLATAVMGPSINLTPTTSPTTPSPSSSTELPTQTITTPGIISSSSSPASSSESGSSISTAAPTNPASTSDSSPTTSSSESPTSATAPTPTIPSGSTPETSQHLSSPAIAGIVVGVFSVIMSIAFSWFGFRARFQKRRNGAGLSARYGDYLSVSRREV</sequence>
<proteinExistence type="predicted"/>
<dbReference type="Proteomes" id="UP000785200">
    <property type="component" value="Unassembled WGS sequence"/>
</dbReference>
<dbReference type="EMBL" id="VNKQ01000011">
    <property type="protein sequence ID" value="KAG0647979.1"/>
    <property type="molecule type" value="Genomic_DNA"/>
</dbReference>
<keyword evidence="2" id="KW-0812">Transmembrane</keyword>
<feature type="transmembrane region" description="Helical" evidence="2">
    <location>
        <begin position="268"/>
        <end position="290"/>
    </location>
</feature>
<name>A0A9P6VHP6_9HELO</name>
<feature type="compositionally biased region" description="Low complexity" evidence="1">
    <location>
        <begin position="175"/>
        <end position="261"/>
    </location>
</feature>
<evidence type="ECO:0000313" key="3">
    <source>
        <dbReference type="EMBL" id="KAG0647979.1"/>
    </source>
</evidence>
<dbReference type="AlphaFoldDB" id="A0A9P6VHP6"/>
<dbReference type="OrthoDB" id="10655835at2759"/>
<keyword evidence="2" id="KW-0472">Membrane</keyword>
<keyword evidence="2" id="KW-1133">Transmembrane helix</keyword>
<evidence type="ECO:0000256" key="2">
    <source>
        <dbReference type="SAM" id="Phobius"/>
    </source>
</evidence>